<dbReference type="SUPFAM" id="SSF100966">
    <property type="entry name" value="Translation initiation factor 2 beta, aIF2beta, N-terminal domain"/>
    <property type="match status" value="1"/>
</dbReference>
<feature type="compositionally biased region" description="Acidic residues" evidence="4">
    <location>
        <begin position="114"/>
        <end position="126"/>
    </location>
</feature>
<dbReference type="Gene3D" id="3.30.30.170">
    <property type="match status" value="1"/>
</dbReference>
<evidence type="ECO:0000256" key="4">
    <source>
        <dbReference type="SAM" id="MobiDB-lite"/>
    </source>
</evidence>
<evidence type="ECO:0000313" key="7">
    <source>
        <dbReference type="Proteomes" id="UP000663699"/>
    </source>
</evidence>
<dbReference type="GO" id="GO:0003743">
    <property type="term" value="F:translation initiation factor activity"/>
    <property type="evidence" value="ECO:0007669"/>
    <property type="project" value="UniProtKB-KW"/>
</dbReference>
<dbReference type="SMART" id="SM00653">
    <property type="entry name" value="eIF2B_5"/>
    <property type="match status" value="1"/>
</dbReference>
<dbReference type="InterPro" id="IPR016190">
    <property type="entry name" value="Transl_init_fac_IF2/IF5_Zn-bd"/>
</dbReference>
<feature type="region of interest" description="Disordered" evidence="4">
    <location>
        <begin position="104"/>
        <end position="126"/>
    </location>
</feature>
<accession>A0A899FZZ2</accession>
<keyword evidence="2" id="KW-0396">Initiation factor</keyword>
<keyword evidence="3" id="KW-0648">Protein biosynthesis</keyword>
<dbReference type="EMBL" id="CP054541">
    <property type="protein sequence ID" value="QSL66126.1"/>
    <property type="molecule type" value="Genomic_DNA"/>
</dbReference>
<dbReference type="InterPro" id="IPR016189">
    <property type="entry name" value="Transl_init_fac_IF2/IF5_N"/>
</dbReference>
<dbReference type="Proteomes" id="UP000663699">
    <property type="component" value="Chromosome 10"/>
</dbReference>
<dbReference type="SUPFAM" id="SSF75689">
    <property type="entry name" value="Zinc-binding domain of translation initiation factor 2 beta"/>
    <property type="match status" value="1"/>
</dbReference>
<dbReference type="PANTHER" id="PTHR23001:SF3">
    <property type="entry name" value="EUKARYOTIC TRANSLATION INITIATION FACTOR 2 SUBUNIT 2"/>
    <property type="match status" value="1"/>
</dbReference>
<dbReference type="OrthoDB" id="10255414at2759"/>
<sequence>MPDFRRSKADGLRLKKRLDIGELEKLEMAETQKEMDRMDHSLVEEFGFDTFKKKKKSKKVSFDSDNESLDQDGEASGDNIRLGSDADADVDEMTSMFASLKKKKKQAVSAGQGDQDDLKELDEMDGNDPLYESFDLGEGTKKKKKMSVDALDVALNDSNAKEGSEAFTGLFNAGEQDSQECLKTERDYTYAELLAQIFKILRQNNPELAGEKKRMHRNSEHVIQFLFAELGTSGSVDGSSRLVIKGKFQQKQIENVLKRYIVEYVTCKICKSPDTLLTKENRIYFMTCESCGSKRSVITFINTCLELSILGCSIWILRMIIFKVIILL</sequence>
<comment type="similarity">
    <text evidence="1">Belongs to the eIF-2-beta/eIF-5 family.</text>
</comment>
<dbReference type="InterPro" id="IPR045196">
    <property type="entry name" value="IF2/IF5"/>
</dbReference>
<protein>
    <recommendedName>
        <fullName evidence="5">Translation initiation factor IF2/IF5 domain-containing protein</fullName>
    </recommendedName>
</protein>
<evidence type="ECO:0000256" key="2">
    <source>
        <dbReference type="ARBA" id="ARBA00022540"/>
    </source>
</evidence>
<dbReference type="GO" id="GO:0031369">
    <property type="term" value="F:translation initiation factor binding"/>
    <property type="evidence" value="ECO:0007669"/>
    <property type="project" value="TreeGrafter"/>
</dbReference>
<feature type="compositionally biased region" description="Acidic residues" evidence="4">
    <location>
        <begin position="64"/>
        <end position="75"/>
    </location>
</feature>
<name>A0A899FZZ2_9ASCO</name>
<dbReference type="GO" id="GO:0001731">
    <property type="term" value="P:formation of translation preinitiation complex"/>
    <property type="evidence" value="ECO:0007669"/>
    <property type="project" value="TreeGrafter"/>
</dbReference>
<dbReference type="FunFam" id="3.30.30.170:FF:000001">
    <property type="entry name" value="Eukaryotic translation initiation factor 2 subunit"/>
    <property type="match status" value="1"/>
</dbReference>
<evidence type="ECO:0000313" key="6">
    <source>
        <dbReference type="EMBL" id="QSL66126.1"/>
    </source>
</evidence>
<feature type="region of interest" description="Disordered" evidence="4">
    <location>
        <begin position="52"/>
        <end position="87"/>
    </location>
</feature>
<keyword evidence="7" id="KW-1185">Reference proteome</keyword>
<reference evidence="6" key="1">
    <citation type="submission" date="2020-06" db="EMBL/GenBank/DDBJ databases">
        <title>Genomes of multiple members of Pneumocystis genus reveal paths to human pathogen Pneumocystis jirovecii.</title>
        <authorList>
            <person name="Cisse O.H."/>
            <person name="Ma L."/>
            <person name="Dekker J."/>
            <person name="Khil P."/>
            <person name="Jo J."/>
            <person name="Brenchley J."/>
            <person name="Blair R."/>
            <person name="Pahar B."/>
            <person name="Chabe M."/>
            <person name="Van Rompay K.A."/>
            <person name="Keesler R."/>
            <person name="Sukura A."/>
            <person name="Hirsch V."/>
            <person name="Kutty G."/>
            <person name="Liu Y."/>
            <person name="Peng L."/>
            <person name="Chen J."/>
            <person name="Song J."/>
            <person name="Weissenbacher-Lang C."/>
            <person name="Xu J."/>
            <person name="Upham N.S."/>
            <person name="Stajich J.E."/>
            <person name="Cuomo C.A."/>
            <person name="Cushion M.T."/>
            <person name="Kovacs J.A."/>
        </authorList>
    </citation>
    <scope>NUCLEOTIDE SEQUENCE</scope>
    <source>
        <strain evidence="6">2A</strain>
    </source>
</reference>
<dbReference type="PANTHER" id="PTHR23001">
    <property type="entry name" value="EUKARYOTIC TRANSLATION INITIATION FACTOR"/>
    <property type="match status" value="1"/>
</dbReference>
<evidence type="ECO:0000256" key="3">
    <source>
        <dbReference type="ARBA" id="ARBA00022917"/>
    </source>
</evidence>
<evidence type="ECO:0000259" key="5">
    <source>
        <dbReference type="SMART" id="SM00653"/>
    </source>
</evidence>
<gene>
    <name evidence="6" type="ORF">MERGE_000501</name>
</gene>
<feature type="domain" description="Translation initiation factor IF2/IF5" evidence="5">
    <location>
        <begin position="187"/>
        <end position="294"/>
    </location>
</feature>
<proteinExistence type="inferred from homology"/>
<dbReference type="AlphaFoldDB" id="A0A899FZZ2"/>
<organism evidence="6 7">
    <name type="scientific">Pneumocystis wakefieldiae</name>
    <dbReference type="NCBI Taxonomy" id="38082"/>
    <lineage>
        <taxon>Eukaryota</taxon>
        <taxon>Fungi</taxon>
        <taxon>Dikarya</taxon>
        <taxon>Ascomycota</taxon>
        <taxon>Taphrinomycotina</taxon>
        <taxon>Pneumocystomycetes</taxon>
        <taxon>Pneumocystaceae</taxon>
        <taxon>Pneumocystis</taxon>
    </lineage>
</organism>
<evidence type="ECO:0000256" key="1">
    <source>
        <dbReference type="ARBA" id="ARBA00010397"/>
    </source>
</evidence>
<dbReference type="GO" id="GO:0005850">
    <property type="term" value="C:eukaryotic translation initiation factor 2 complex"/>
    <property type="evidence" value="ECO:0007669"/>
    <property type="project" value="TreeGrafter"/>
</dbReference>
<dbReference type="Pfam" id="PF01873">
    <property type="entry name" value="eIF-5_eIF-2B"/>
    <property type="match status" value="1"/>
</dbReference>
<dbReference type="InterPro" id="IPR002735">
    <property type="entry name" value="Transl_init_fac_IF2/IF5_dom"/>
</dbReference>
<dbReference type="GO" id="GO:0003729">
    <property type="term" value="F:mRNA binding"/>
    <property type="evidence" value="ECO:0007669"/>
    <property type="project" value="TreeGrafter"/>
</dbReference>